<feature type="coiled-coil region" evidence="7">
    <location>
        <begin position="251"/>
        <end position="278"/>
    </location>
</feature>
<proteinExistence type="predicted"/>
<dbReference type="STRING" id="109376.A0A0D3AYZ6"/>
<dbReference type="GO" id="GO:0003700">
    <property type="term" value="F:DNA-binding transcription factor activity"/>
    <property type="evidence" value="ECO:0007669"/>
    <property type="project" value="TreeGrafter"/>
</dbReference>
<feature type="domain" description="BHLH" evidence="8">
    <location>
        <begin position="212"/>
        <end position="261"/>
    </location>
</feature>
<dbReference type="OMA" id="QWEIASP"/>
<keyword evidence="10" id="KW-1185">Reference proteome</keyword>
<dbReference type="EnsemblPlants" id="Bo2g168250.1">
    <property type="protein sequence ID" value="Bo2g168250.1"/>
    <property type="gene ID" value="Bo2g168250"/>
</dbReference>
<dbReference type="SMART" id="SM00353">
    <property type="entry name" value="HLH"/>
    <property type="match status" value="1"/>
</dbReference>
<protein>
    <recommendedName>
        <fullName evidence="8">BHLH domain-containing protein</fullName>
    </recommendedName>
</protein>
<evidence type="ECO:0000313" key="10">
    <source>
        <dbReference type="Proteomes" id="UP000032141"/>
    </source>
</evidence>
<evidence type="ECO:0000313" key="9">
    <source>
        <dbReference type="EnsemblPlants" id="Bo2g168250.1"/>
    </source>
</evidence>
<dbReference type="Pfam" id="PF00010">
    <property type="entry name" value="HLH"/>
    <property type="match status" value="1"/>
</dbReference>
<dbReference type="GO" id="GO:0043565">
    <property type="term" value="F:sequence-specific DNA binding"/>
    <property type="evidence" value="ECO:0007669"/>
    <property type="project" value="TreeGrafter"/>
</dbReference>
<dbReference type="GO" id="GO:0046983">
    <property type="term" value="F:protein dimerization activity"/>
    <property type="evidence" value="ECO:0007669"/>
    <property type="project" value="InterPro"/>
</dbReference>
<dbReference type="SUPFAM" id="SSF47459">
    <property type="entry name" value="HLH, helix-loop-helix DNA-binding domain"/>
    <property type="match status" value="1"/>
</dbReference>
<name>A0A0D3AYZ6_BRAOL</name>
<dbReference type="Proteomes" id="UP000032141">
    <property type="component" value="Chromosome C2"/>
</dbReference>
<evidence type="ECO:0000256" key="4">
    <source>
        <dbReference type="ARBA" id="ARBA00023125"/>
    </source>
</evidence>
<dbReference type="InterPro" id="IPR036638">
    <property type="entry name" value="HLH_DNA-bd_sf"/>
</dbReference>
<accession>A0A0D3AYZ6</accession>
<keyword evidence="3" id="KW-0805">Transcription regulation</keyword>
<dbReference type="FunFam" id="4.10.280.10:FF:000066">
    <property type="entry name" value="BHLH transcription factor"/>
    <property type="match status" value="1"/>
</dbReference>
<dbReference type="Gene3D" id="4.10.280.10">
    <property type="entry name" value="Helix-loop-helix DNA-binding domain"/>
    <property type="match status" value="1"/>
</dbReference>
<dbReference type="Pfam" id="PF22754">
    <property type="entry name" value="bHLH-TF_ACT-like_plant"/>
    <property type="match status" value="1"/>
</dbReference>
<evidence type="ECO:0000256" key="6">
    <source>
        <dbReference type="ARBA" id="ARBA00023242"/>
    </source>
</evidence>
<dbReference type="HOGENOM" id="CLU_035660_1_1_1"/>
<dbReference type="GO" id="GO:0005634">
    <property type="term" value="C:nucleus"/>
    <property type="evidence" value="ECO:0007669"/>
    <property type="project" value="UniProtKB-SubCell"/>
</dbReference>
<evidence type="ECO:0000256" key="2">
    <source>
        <dbReference type="ARBA" id="ARBA00022473"/>
    </source>
</evidence>
<dbReference type="PANTHER" id="PTHR31945:SF96">
    <property type="entry name" value="BHLH DOMAIN-CONTAINING PROTEIN"/>
    <property type="match status" value="1"/>
</dbReference>
<evidence type="ECO:0000256" key="7">
    <source>
        <dbReference type="SAM" id="Coils"/>
    </source>
</evidence>
<keyword evidence="2" id="KW-0217">Developmental protein</keyword>
<evidence type="ECO:0000256" key="1">
    <source>
        <dbReference type="ARBA" id="ARBA00004123"/>
    </source>
</evidence>
<dbReference type="Gramene" id="Bo2g168250.1">
    <property type="protein sequence ID" value="Bo2g168250.1"/>
    <property type="gene ID" value="Bo2g168250"/>
</dbReference>
<dbReference type="PROSITE" id="PS50888">
    <property type="entry name" value="BHLH"/>
    <property type="match status" value="1"/>
</dbReference>
<comment type="subcellular location">
    <subcellularLocation>
        <location evidence="1">Nucleus</location>
    </subcellularLocation>
</comment>
<dbReference type="InterPro" id="IPR051358">
    <property type="entry name" value="TF_AMS/ICE1/BHLH6-like"/>
</dbReference>
<reference evidence="9 10" key="1">
    <citation type="journal article" date="2014" name="Genome Biol.">
        <title>Transcriptome and methylome profiling reveals relics of genome dominance in the mesopolyploid Brassica oleracea.</title>
        <authorList>
            <person name="Parkin I.A."/>
            <person name="Koh C."/>
            <person name="Tang H."/>
            <person name="Robinson S.J."/>
            <person name="Kagale S."/>
            <person name="Clarke W.E."/>
            <person name="Town C.D."/>
            <person name="Nixon J."/>
            <person name="Krishnakumar V."/>
            <person name="Bidwell S.L."/>
            <person name="Denoeud F."/>
            <person name="Belcram H."/>
            <person name="Links M.G."/>
            <person name="Just J."/>
            <person name="Clarke C."/>
            <person name="Bender T."/>
            <person name="Huebert T."/>
            <person name="Mason A.S."/>
            <person name="Pires J.C."/>
            <person name="Barker G."/>
            <person name="Moore J."/>
            <person name="Walley P.G."/>
            <person name="Manoli S."/>
            <person name="Batley J."/>
            <person name="Edwards D."/>
            <person name="Nelson M.N."/>
            <person name="Wang X."/>
            <person name="Paterson A.H."/>
            <person name="King G."/>
            <person name="Bancroft I."/>
            <person name="Chalhoub B."/>
            <person name="Sharpe A.G."/>
        </authorList>
    </citation>
    <scope>NUCLEOTIDE SEQUENCE</scope>
    <source>
        <strain evidence="9 10">cv. TO1000</strain>
    </source>
</reference>
<evidence type="ECO:0000256" key="5">
    <source>
        <dbReference type="ARBA" id="ARBA00023163"/>
    </source>
</evidence>
<evidence type="ECO:0000259" key="8">
    <source>
        <dbReference type="PROSITE" id="PS50888"/>
    </source>
</evidence>
<dbReference type="AlphaFoldDB" id="A0A0D3AYZ6"/>
<keyword evidence="5" id="KW-0804">Transcription</keyword>
<evidence type="ECO:0000256" key="3">
    <source>
        <dbReference type="ARBA" id="ARBA00023015"/>
    </source>
</evidence>
<dbReference type="InterPro" id="IPR054502">
    <property type="entry name" value="bHLH-TF_ACT-like_plant"/>
</dbReference>
<keyword evidence="7" id="KW-0175">Coiled coil</keyword>
<dbReference type="eggNOG" id="ENOG502QQHH">
    <property type="taxonomic scope" value="Eukaryota"/>
</dbReference>
<keyword evidence="4" id="KW-0238">DNA-binding</keyword>
<dbReference type="CDD" id="cd11443">
    <property type="entry name" value="bHLH_AtAMS_like"/>
    <property type="match status" value="1"/>
</dbReference>
<reference evidence="9" key="2">
    <citation type="submission" date="2015-03" db="UniProtKB">
        <authorList>
            <consortium name="EnsemblPlants"/>
        </authorList>
    </citation>
    <scope>IDENTIFICATION</scope>
</reference>
<sequence>KYAYTSSSLIHKTLYLSHTYTLYSLPLITEKMELSTQMNVFKELLVPTKQETTDNYNYNSNINNLSFNGGFDHHQLFSNGWNIDYLCFNNEEEDENTLLYSSSFMDLISQPPPLLLHQTPPLPPPSSSSPPLISPTASTFDDPFLEALQEIIDSSSSSPPVMLPTSQEESFINHSSYPSPLVESDQSKSFSVGYCGGVVETTNKKKSKKLEGQPSKNLMAERRRRKRLNDRLSMLRSIVPNISKMDRTSILGDAIDYMKELLDKINKLQDEEQELGVSNSSHHSKLFGDIKDLNTNEPLVRNSPKFEVDRRDQDTRVEICCSPKPGLLLSTVNTLETLGLEIEQCVISCFSDFSLHASCSEAAQQRDFINSEDIKQALFRNAGYGGKCL</sequence>
<organism evidence="9 10">
    <name type="scientific">Brassica oleracea var. oleracea</name>
    <dbReference type="NCBI Taxonomy" id="109376"/>
    <lineage>
        <taxon>Eukaryota</taxon>
        <taxon>Viridiplantae</taxon>
        <taxon>Streptophyta</taxon>
        <taxon>Embryophyta</taxon>
        <taxon>Tracheophyta</taxon>
        <taxon>Spermatophyta</taxon>
        <taxon>Magnoliopsida</taxon>
        <taxon>eudicotyledons</taxon>
        <taxon>Gunneridae</taxon>
        <taxon>Pentapetalae</taxon>
        <taxon>rosids</taxon>
        <taxon>malvids</taxon>
        <taxon>Brassicales</taxon>
        <taxon>Brassicaceae</taxon>
        <taxon>Brassiceae</taxon>
        <taxon>Brassica</taxon>
    </lineage>
</organism>
<dbReference type="PANTHER" id="PTHR31945">
    <property type="entry name" value="TRANSCRIPTION FACTOR SCREAM2-RELATED"/>
    <property type="match status" value="1"/>
</dbReference>
<keyword evidence="6" id="KW-0539">Nucleus</keyword>
<dbReference type="InterPro" id="IPR011598">
    <property type="entry name" value="bHLH_dom"/>
</dbReference>